<dbReference type="GO" id="GO:0050355">
    <property type="term" value="F:inorganic triphosphate phosphatase activity"/>
    <property type="evidence" value="ECO:0007669"/>
    <property type="project" value="InterPro"/>
</dbReference>
<dbReference type="RefSeq" id="WP_097191040.1">
    <property type="nucleotide sequence ID" value="NZ_OCSU01000004.1"/>
</dbReference>
<dbReference type="InterPro" id="IPR038186">
    <property type="entry name" value="CHAD_dom_sf"/>
</dbReference>
<dbReference type="PANTHER" id="PTHR39569:SF1">
    <property type="entry name" value="INORGANIC TRIPHOSPHATASE"/>
    <property type="match status" value="1"/>
</dbReference>
<dbReference type="InterPro" id="IPR007899">
    <property type="entry name" value="CHAD_dom"/>
</dbReference>
<dbReference type="EMBL" id="OCSU01000004">
    <property type="protein sequence ID" value="SOE91249.1"/>
    <property type="molecule type" value="Genomic_DNA"/>
</dbReference>
<dbReference type="Proteomes" id="UP000219522">
    <property type="component" value="Unassembled WGS sequence"/>
</dbReference>
<comment type="caution">
    <text evidence="3">The sequence shown here is derived from an EMBL/GenBank/DDBJ whole genome shotgun (WGS) entry which is preliminary data.</text>
</comment>
<dbReference type="SMART" id="SM01118">
    <property type="entry name" value="CYTH"/>
    <property type="match status" value="1"/>
</dbReference>
<feature type="domain" description="CYTH" evidence="1">
    <location>
        <begin position="1"/>
        <end position="209"/>
    </location>
</feature>
<organism evidence="3 4">
    <name type="scientific">Caballeronia arationis</name>
    <dbReference type="NCBI Taxonomy" id="1777142"/>
    <lineage>
        <taxon>Bacteria</taxon>
        <taxon>Pseudomonadati</taxon>
        <taxon>Pseudomonadota</taxon>
        <taxon>Betaproteobacteria</taxon>
        <taxon>Burkholderiales</taxon>
        <taxon>Burkholderiaceae</taxon>
        <taxon>Caballeronia</taxon>
    </lineage>
</organism>
<dbReference type="InterPro" id="IPR023577">
    <property type="entry name" value="CYTH_domain"/>
</dbReference>
<sequence>MEKELKLQVTAGKASQIMHAPAVSRLINGCADSSDLVSTYFDTPEMYLRKNGASLRVRAVGEQRLQTLKLEGSITAGLFERDEFESPVTGDRPDLDALLTLIPKGSKAIDILAEPNLAERLEPLFLTRVNRCAAILQLPDGTELELAMDDGAVEATAGPSAPIHGVELELKNGEPEQLYNLALALLHDVPLRIDYLSKADRGYGLIVQEQSAAVKAEPLKLKKRGSVEEGFQAIASNCLAQVHGNERGVVFGQDPSSVHQMRVRLRRLRSALDLFAPVIPAPADFDNELRWIAGELGKARDWEVLAGSTLKKAFDSAADDADGTAVQQAAQNIATENRKAAVAAVNSVRYTRLIIQFTLWIDQKGWRKSQSKQALKALEKPITSFASETLKRRHKKLLKRGHGLAELDDDARHRARIAAKKVRYATEFFSSLFERRAVKHYISVLSDLQDDLGWRNDVVVASDLLSSLSEAKPETAVGAGFARGFLASRAAADHDAMKALWKRFSRLTAPQH</sequence>
<gene>
    <name evidence="3" type="ORF">SAMN05446927_8149</name>
</gene>
<dbReference type="PROSITE" id="PS51707">
    <property type="entry name" value="CYTH"/>
    <property type="match status" value="1"/>
</dbReference>
<dbReference type="GO" id="GO:0046872">
    <property type="term" value="F:metal ion binding"/>
    <property type="evidence" value="ECO:0007669"/>
    <property type="project" value="TreeGrafter"/>
</dbReference>
<dbReference type="InterPro" id="IPR039013">
    <property type="entry name" value="YgiF"/>
</dbReference>
<evidence type="ECO:0000259" key="2">
    <source>
        <dbReference type="PROSITE" id="PS51708"/>
    </source>
</evidence>
<accession>A0A7Z7N726</accession>
<dbReference type="InterPro" id="IPR033469">
    <property type="entry name" value="CYTH-like_dom_sf"/>
</dbReference>
<dbReference type="Gene3D" id="2.40.320.10">
    <property type="entry name" value="Hypothetical Protein Pfu-838710-001"/>
    <property type="match status" value="1"/>
</dbReference>
<dbReference type="SUPFAM" id="SSF55154">
    <property type="entry name" value="CYTH-like phosphatases"/>
    <property type="match status" value="1"/>
</dbReference>
<feature type="domain" description="CHAD" evidence="2">
    <location>
        <begin position="224"/>
        <end position="506"/>
    </location>
</feature>
<reference evidence="3 4" key="1">
    <citation type="submission" date="2017-09" db="EMBL/GenBank/DDBJ databases">
        <authorList>
            <person name="Varghese N."/>
            <person name="Submissions S."/>
        </authorList>
    </citation>
    <scope>NUCLEOTIDE SEQUENCE [LARGE SCALE GENOMIC DNA]</scope>
    <source>
        <strain evidence="3 4">OK806</strain>
    </source>
</reference>
<dbReference type="CDD" id="cd07756">
    <property type="entry name" value="CYTH-like_Pase_CHAD"/>
    <property type="match status" value="1"/>
</dbReference>
<dbReference type="Pfam" id="PF05235">
    <property type="entry name" value="CHAD"/>
    <property type="match status" value="1"/>
</dbReference>
<evidence type="ECO:0000313" key="4">
    <source>
        <dbReference type="Proteomes" id="UP000219522"/>
    </source>
</evidence>
<dbReference type="PANTHER" id="PTHR39569">
    <property type="entry name" value="INORGANIC TRIPHOSPHATASE"/>
    <property type="match status" value="1"/>
</dbReference>
<keyword evidence="4" id="KW-1185">Reference proteome</keyword>
<dbReference type="PROSITE" id="PS51708">
    <property type="entry name" value="CHAD"/>
    <property type="match status" value="1"/>
</dbReference>
<dbReference type="AlphaFoldDB" id="A0A7Z7N726"/>
<name>A0A7Z7N726_9BURK</name>
<protein>
    <submittedName>
        <fullName evidence="3">Inorganic triphosphatase YgiF, contains CYTH and CHAD domains</fullName>
    </submittedName>
</protein>
<dbReference type="Pfam" id="PF01928">
    <property type="entry name" value="CYTH"/>
    <property type="match status" value="1"/>
</dbReference>
<evidence type="ECO:0000259" key="1">
    <source>
        <dbReference type="PROSITE" id="PS51707"/>
    </source>
</evidence>
<dbReference type="Gene3D" id="1.40.20.10">
    <property type="entry name" value="CHAD domain"/>
    <property type="match status" value="1"/>
</dbReference>
<dbReference type="SMART" id="SM00880">
    <property type="entry name" value="CHAD"/>
    <property type="match status" value="1"/>
</dbReference>
<proteinExistence type="predicted"/>
<evidence type="ECO:0000313" key="3">
    <source>
        <dbReference type="EMBL" id="SOE91249.1"/>
    </source>
</evidence>